<feature type="domain" description="Kinesin motor" evidence="11">
    <location>
        <begin position="1"/>
        <end position="135"/>
    </location>
</feature>
<organism evidence="12 13">
    <name type="scientific">Theobroma cacao</name>
    <name type="common">Cacao</name>
    <name type="synonym">Cocoa</name>
    <dbReference type="NCBI Taxonomy" id="3641"/>
    <lineage>
        <taxon>Eukaryota</taxon>
        <taxon>Viridiplantae</taxon>
        <taxon>Streptophyta</taxon>
        <taxon>Embryophyta</taxon>
        <taxon>Tracheophyta</taxon>
        <taxon>Spermatophyta</taxon>
        <taxon>Magnoliopsida</taxon>
        <taxon>eudicotyledons</taxon>
        <taxon>Gunneridae</taxon>
        <taxon>Pentapetalae</taxon>
        <taxon>rosids</taxon>
        <taxon>malvids</taxon>
        <taxon>Malvales</taxon>
        <taxon>Malvaceae</taxon>
        <taxon>Byttnerioideae</taxon>
        <taxon>Theobroma</taxon>
    </lineage>
</organism>
<dbReference type="SMART" id="SM00129">
    <property type="entry name" value="KISc"/>
    <property type="match status" value="1"/>
</dbReference>
<dbReference type="EMBL" id="CM001883">
    <property type="protein sequence ID" value="EOY08298.1"/>
    <property type="molecule type" value="Genomic_DNA"/>
</dbReference>
<keyword evidence="7" id="KW-0206">Cytoskeleton</keyword>
<evidence type="ECO:0000256" key="1">
    <source>
        <dbReference type="ARBA" id="ARBA00004245"/>
    </source>
</evidence>
<evidence type="ECO:0000256" key="7">
    <source>
        <dbReference type="ARBA" id="ARBA00023212"/>
    </source>
</evidence>
<dbReference type="InterPro" id="IPR047149">
    <property type="entry name" value="KIF11-like"/>
</dbReference>
<feature type="non-terminal residue" evidence="12">
    <location>
        <position position="1"/>
    </location>
</feature>
<dbReference type="Gene3D" id="3.40.850.10">
    <property type="entry name" value="Kinesin motor domain"/>
    <property type="match status" value="1"/>
</dbReference>
<evidence type="ECO:0000256" key="9">
    <source>
        <dbReference type="RuleBase" id="RU000394"/>
    </source>
</evidence>
<evidence type="ECO:0000256" key="10">
    <source>
        <dbReference type="SAM" id="Coils"/>
    </source>
</evidence>
<dbReference type="AlphaFoldDB" id="A0A061EUH5"/>
<comment type="similarity">
    <text evidence="8 9">Belongs to the TRAFAC class myosin-kinesin ATPase superfamily. Kinesin family.</text>
</comment>
<keyword evidence="2" id="KW-0963">Cytoplasm</keyword>
<evidence type="ECO:0000256" key="6">
    <source>
        <dbReference type="ARBA" id="ARBA00023175"/>
    </source>
</evidence>
<comment type="caution">
    <text evidence="8">Lacks conserved residue(s) required for the propagation of feature annotation.</text>
</comment>
<evidence type="ECO:0000256" key="5">
    <source>
        <dbReference type="ARBA" id="ARBA00022840"/>
    </source>
</evidence>
<dbReference type="PROSITE" id="PS00411">
    <property type="entry name" value="KINESIN_MOTOR_1"/>
    <property type="match status" value="1"/>
</dbReference>
<keyword evidence="6 9" id="KW-0505">Motor protein</keyword>
<evidence type="ECO:0000256" key="4">
    <source>
        <dbReference type="ARBA" id="ARBA00022741"/>
    </source>
</evidence>
<dbReference type="PANTHER" id="PTHR47970">
    <property type="entry name" value="KINESIN-LIKE PROTEIN KIF11"/>
    <property type="match status" value="1"/>
</dbReference>
<feature type="coiled-coil region" evidence="10">
    <location>
        <begin position="195"/>
        <end position="250"/>
    </location>
</feature>
<dbReference type="GO" id="GO:0005874">
    <property type="term" value="C:microtubule"/>
    <property type="evidence" value="ECO:0007669"/>
    <property type="project" value="UniProtKB-KW"/>
</dbReference>
<keyword evidence="13" id="KW-1185">Reference proteome</keyword>
<dbReference type="InterPro" id="IPR001752">
    <property type="entry name" value="Kinesin_motor_dom"/>
</dbReference>
<dbReference type="Pfam" id="PF00225">
    <property type="entry name" value="Kinesin"/>
    <property type="match status" value="1"/>
</dbReference>
<evidence type="ECO:0000256" key="3">
    <source>
        <dbReference type="ARBA" id="ARBA00022701"/>
    </source>
</evidence>
<evidence type="ECO:0000259" key="11">
    <source>
        <dbReference type="PROSITE" id="PS50067"/>
    </source>
</evidence>
<reference evidence="12 13" key="1">
    <citation type="journal article" date="2013" name="Genome Biol.">
        <title>The genome sequence of the most widely cultivated cacao type and its use to identify candidate genes regulating pod color.</title>
        <authorList>
            <person name="Motamayor J.C."/>
            <person name="Mockaitis K."/>
            <person name="Schmutz J."/>
            <person name="Haiminen N."/>
            <person name="Iii D.L."/>
            <person name="Cornejo O."/>
            <person name="Findley S.D."/>
            <person name="Zheng P."/>
            <person name="Utro F."/>
            <person name="Royaert S."/>
            <person name="Saski C."/>
            <person name="Jenkins J."/>
            <person name="Podicheti R."/>
            <person name="Zhao M."/>
            <person name="Scheffler B.E."/>
            <person name="Stack J.C."/>
            <person name="Feltus F.A."/>
            <person name="Mustiga G.M."/>
            <person name="Amores F."/>
            <person name="Phillips W."/>
            <person name="Marelli J.P."/>
            <person name="May G.D."/>
            <person name="Shapiro H."/>
            <person name="Ma J."/>
            <person name="Bustamante C.D."/>
            <person name="Schnell R.J."/>
            <person name="Main D."/>
            <person name="Gilbert D."/>
            <person name="Parida L."/>
            <person name="Kuhn D.N."/>
        </authorList>
    </citation>
    <scope>NUCLEOTIDE SEQUENCE [LARGE SCALE GENOMIC DNA]</scope>
    <source>
        <strain evidence="13">cv. Matina 1-6</strain>
    </source>
</reference>
<keyword evidence="4 9" id="KW-0547">Nucleotide-binding</keyword>
<evidence type="ECO:0000256" key="2">
    <source>
        <dbReference type="ARBA" id="ARBA00022490"/>
    </source>
</evidence>
<comment type="subcellular location">
    <subcellularLocation>
        <location evidence="1">Cytoplasm</location>
        <location evidence="1">Cytoskeleton</location>
    </subcellularLocation>
</comment>
<name>A0A061EUH5_THECC</name>
<dbReference type="GO" id="GO:0003777">
    <property type="term" value="F:microtubule motor activity"/>
    <property type="evidence" value="ECO:0007669"/>
    <property type="project" value="InterPro"/>
</dbReference>
<dbReference type="Proteomes" id="UP000026915">
    <property type="component" value="Chromosome 5"/>
</dbReference>
<evidence type="ECO:0000256" key="8">
    <source>
        <dbReference type="PROSITE-ProRule" id="PRU00283"/>
    </source>
</evidence>
<sequence>ETLLNKQSSRSHSLFSITIHIKEATPEGEELIKCGKLNLVDLAGSENISRSGARDGRAREAGEINKSLLTLGRVINALVEHLGHIPYRDSKLTRLLRDSLGGRTKTCIIATVSPAVHCLEETLSTLDYAHRAKNIKNKPEVNQKMMKSTLIKDLYGEIERLKAEVYAAREKNGVYIPKERYYQEESERKAMADQIEQIGVLLETHQKQLEELQDKYVAQVQQCSDLSGKLETTEKNLNETSKLLANSEEELKKCHYVLREKEFIISEQKKAENALAHQACVLRSDLEKALKDNASLFLKIGREDKLNADNRVVVNNFQLELAQQIGSLCNLVASSVSRQSEHLQSVEKLCHSFMTIHDKAILDMKKKVTAARALHVSHMEAVQNVVRLHKASSNAALEEISTLAFSNVHSIEEFLLSEASKAASMFDDLQGTLATHQGEMALFARELRQRFHVSIEQTKDISDYTNGILDKLSEEALRVQNHAVQADELQMKSIVSFQKAYEEQSKSDAEKLIADMTNLVYSHVRRQKELVDERLVNIRESVVASKTFLDGHVSSMECITTDAKRKWQEFAMQAENEAKDSADYSAAKHCRMEALLQQCVSTAESAFKHCKHTQESVNEMGSKHVSDITSLIRNASDANEQHDAEVDSTRVAAEQDGLKNIEDTIYYIDSVSEQEQGITSGILDTVKAHGKSLETFQDDHSSQATSIRQRAEETFQQRYLDYEASGTTPTRSEQELILVALLPSYVLVQIIFVSVSLV</sequence>
<dbReference type="PRINTS" id="PR00380">
    <property type="entry name" value="KINESINHEAVY"/>
</dbReference>
<dbReference type="PROSITE" id="PS50067">
    <property type="entry name" value="KINESIN_MOTOR_2"/>
    <property type="match status" value="1"/>
</dbReference>
<protein>
    <recommendedName>
        <fullName evidence="9">Kinesin-like protein</fullName>
    </recommendedName>
</protein>
<dbReference type="SUPFAM" id="SSF52540">
    <property type="entry name" value="P-loop containing nucleoside triphosphate hydrolases"/>
    <property type="match status" value="1"/>
</dbReference>
<dbReference type="PANTHER" id="PTHR47970:SF12">
    <property type="entry name" value="KINESIN FAMILY MEMBER 11"/>
    <property type="match status" value="1"/>
</dbReference>
<dbReference type="GO" id="GO:0005524">
    <property type="term" value="F:ATP binding"/>
    <property type="evidence" value="ECO:0007669"/>
    <property type="project" value="UniProtKB-KW"/>
</dbReference>
<evidence type="ECO:0000313" key="13">
    <source>
        <dbReference type="Proteomes" id="UP000026915"/>
    </source>
</evidence>
<keyword evidence="5 9" id="KW-0067">ATP-binding</keyword>
<dbReference type="Gramene" id="EOY08298">
    <property type="protein sequence ID" value="EOY08298"/>
    <property type="gene ID" value="TCM_022635"/>
</dbReference>
<dbReference type="GO" id="GO:0007018">
    <property type="term" value="P:microtubule-based movement"/>
    <property type="evidence" value="ECO:0007669"/>
    <property type="project" value="InterPro"/>
</dbReference>
<dbReference type="GO" id="GO:0007051">
    <property type="term" value="P:spindle organization"/>
    <property type="evidence" value="ECO:0007669"/>
    <property type="project" value="UniProtKB-ARBA"/>
</dbReference>
<accession>A0A061EUH5</accession>
<keyword evidence="10" id="KW-0175">Coiled coil</keyword>
<evidence type="ECO:0000313" key="12">
    <source>
        <dbReference type="EMBL" id="EOY08298.1"/>
    </source>
</evidence>
<keyword evidence="3 9" id="KW-0493">Microtubule</keyword>
<dbReference type="InterPro" id="IPR027417">
    <property type="entry name" value="P-loop_NTPase"/>
</dbReference>
<proteinExistence type="inferred from homology"/>
<gene>
    <name evidence="12" type="ORF">TCM_022635</name>
</gene>
<dbReference type="GO" id="GO:0008017">
    <property type="term" value="F:microtubule binding"/>
    <property type="evidence" value="ECO:0007669"/>
    <property type="project" value="InterPro"/>
</dbReference>
<dbReference type="InterPro" id="IPR036961">
    <property type="entry name" value="Kinesin_motor_dom_sf"/>
</dbReference>
<dbReference type="InterPro" id="IPR019821">
    <property type="entry name" value="Kinesin_motor_CS"/>
</dbReference>